<evidence type="ECO:0000313" key="2">
    <source>
        <dbReference type="EMBL" id="GFQ91739.1"/>
    </source>
</evidence>
<feature type="region of interest" description="Disordered" evidence="1">
    <location>
        <begin position="1"/>
        <end position="56"/>
    </location>
</feature>
<dbReference type="Proteomes" id="UP000887116">
    <property type="component" value="Unassembled WGS sequence"/>
</dbReference>
<evidence type="ECO:0000313" key="3">
    <source>
        <dbReference type="Proteomes" id="UP000887116"/>
    </source>
</evidence>
<reference evidence="2" key="1">
    <citation type="submission" date="2020-07" db="EMBL/GenBank/DDBJ databases">
        <title>Multicomponent nature underlies the extraordinary mechanical properties of spider dragline silk.</title>
        <authorList>
            <person name="Kono N."/>
            <person name="Nakamura H."/>
            <person name="Mori M."/>
            <person name="Yoshida Y."/>
            <person name="Ohtoshi R."/>
            <person name="Malay A.D."/>
            <person name="Moran D.A.P."/>
            <person name="Tomita M."/>
            <person name="Numata K."/>
            <person name="Arakawa K."/>
        </authorList>
    </citation>
    <scope>NUCLEOTIDE SEQUENCE</scope>
</reference>
<comment type="caution">
    <text evidence="2">The sequence shown here is derived from an EMBL/GenBank/DDBJ whole genome shotgun (WGS) entry which is preliminary data.</text>
</comment>
<gene>
    <name evidence="2" type="ORF">TNCT_201081</name>
</gene>
<feature type="non-terminal residue" evidence="2">
    <location>
        <position position="56"/>
    </location>
</feature>
<organism evidence="2 3">
    <name type="scientific">Trichonephila clavata</name>
    <name type="common">Joro spider</name>
    <name type="synonym">Nephila clavata</name>
    <dbReference type="NCBI Taxonomy" id="2740835"/>
    <lineage>
        <taxon>Eukaryota</taxon>
        <taxon>Metazoa</taxon>
        <taxon>Ecdysozoa</taxon>
        <taxon>Arthropoda</taxon>
        <taxon>Chelicerata</taxon>
        <taxon>Arachnida</taxon>
        <taxon>Araneae</taxon>
        <taxon>Araneomorphae</taxon>
        <taxon>Entelegynae</taxon>
        <taxon>Araneoidea</taxon>
        <taxon>Nephilidae</taxon>
        <taxon>Trichonephila</taxon>
    </lineage>
</organism>
<dbReference type="AlphaFoldDB" id="A0A8X6G0R6"/>
<dbReference type="EMBL" id="BMAO01023908">
    <property type="protein sequence ID" value="GFQ91739.1"/>
    <property type="molecule type" value="Genomic_DNA"/>
</dbReference>
<protein>
    <submittedName>
        <fullName evidence="2">Uncharacterized protein</fullName>
    </submittedName>
</protein>
<keyword evidence="3" id="KW-1185">Reference proteome</keyword>
<proteinExistence type="predicted"/>
<evidence type="ECO:0000256" key="1">
    <source>
        <dbReference type="SAM" id="MobiDB-lite"/>
    </source>
</evidence>
<sequence>MLTWDGRPLLSDSRNVGNHGNLAEDRFPSLVPAADPNLSSRGYDLKRTSTSFPSEG</sequence>
<name>A0A8X6G0R6_TRICU</name>
<accession>A0A8X6G0R6</accession>